<proteinExistence type="predicted"/>
<sequence>MSRHHHLLLSSRRPSYLGNRRKGQGCTGGSTWAHSACPQNRLFVPPSLRSDVLQWAHSSRLTCHPGIQRTIDVVVRQRFWWATMNEDTRGFVKACPVCSRHKSSHHAPAGLLQPLPVPRRPWSHVSLDFVTGLPPSHGHTAILTVVDRFSKMAHFVPLPKLPSAKETAELMLTHVFRLHGLPVDVVSDRGPQFTSIFWREFCALMGASASLSSGFHPQSNGQTERMNQELETALLCMASQHPSSWSQQLLWVEYAHNTLICSATGLSPFQCAYGFQPPRSLTWKRRFPARRCKLSSAAVAGHGLKLELLFSAPLTGTQRLPTVHRSQAPTYRVGQRVWHSTQDLPLRVESKKLAPKFIGPFQIQRIINPVMPSDSNSLGPCASIPPSMSLGSNRSVRVLSALPHPLHHHPASLMEVLHYSIHRLLRSRRRGRGVQYLVDWEGYGPEDRSWVPARHILDTSLIKEFHRCHPDQPSKLPNSATETPHRRPPLSFAYGRPCQTTPVRLAPKQELQPAGMVDWVTIQSCFTLIHAGAEEAGRSAVATSSLTWEKLSAHHITNSGNILSFLTSDMKNFQQLLKKGDDEETRRGFTERYEKENSDAERGQTPSWRHPIRFEARTENAAIQGYQVVLDVCCGSGILSFFAVQAGATRVYAIEASPMAKFTKILVQSNCLSERIRVLEGEVEEVGCPDMVDIIVSEPMGYMLLNNRPMESFLHARKWLKPNGLMFPSYGDIHLAPFSDEQLYFEHYARASFWHQRGFYGVNLSALHNAAVDEFFRQPIVLNVLTTKSQKLSMEIKFINPWRVEIPFVFTLLQSGLVHGLAFWFDVAYLGSRSTVWLSTAPTEPLTRWYQVRCLLQTPLFAKLGQTLSGTVLLAANNRQSYDIHVTATVDQSGFRSGNILDLKNPFFRFFLFPL</sequence>
<accession>A0ACB8WDD0</accession>
<comment type="caution">
    <text evidence="1">The sequence shown here is derived from an EMBL/GenBank/DDBJ whole genome shotgun (WGS) entry which is preliminary data.</text>
</comment>
<name>A0ACB8WDD0_9TELE</name>
<protein>
    <submittedName>
        <fullName evidence="1">Uncharacterized protein</fullName>
    </submittedName>
</protein>
<reference evidence="1" key="1">
    <citation type="submission" date="2022-04" db="EMBL/GenBank/DDBJ databases">
        <title>Jade perch genome.</title>
        <authorList>
            <person name="Chao B."/>
        </authorList>
    </citation>
    <scope>NUCLEOTIDE SEQUENCE</scope>
    <source>
        <strain evidence="1">CB-2022</strain>
    </source>
</reference>
<gene>
    <name evidence="1" type="ORF">L3Q82_000693</name>
</gene>
<evidence type="ECO:0000313" key="2">
    <source>
        <dbReference type="Proteomes" id="UP000831701"/>
    </source>
</evidence>
<dbReference type="Proteomes" id="UP000831701">
    <property type="component" value="Chromosome 11"/>
</dbReference>
<evidence type="ECO:0000313" key="1">
    <source>
        <dbReference type="EMBL" id="KAI3365736.1"/>
    </source>
</evidence>
<keyword evidence="2" id="KW-1185">Reference proteome</keyword>
<organism evidence="1 2">
    <name type="scientific">Scortum barcoo</name>
    <name type="common">barcoo grunter</name>
    <dbReference type="NCBI Taxonomy" id="214431"/>
    <lineage>
        <taxon>Eukaryota</taxon>
        <taxon>Metazoa</taxon>
        <taxon>Chordata</taxon>
        <taxon>Craniata</taxon>
        <taxon>Vertebrata</taxon>
        <taxon>Euteleostomi</taxon>
        <taxon>Actinopterygii</taxon>
        <taxon>Neopterygii</taxon>
        <taxon>Teleostei</taxon>
        <taxon>Neoteleostei</taxon>
        <taxon>Acanthomorphata</taxon>
        <taxon>Eupercaria</taxon>
        <taxon>Centrarchiformes</taxon>
        <taxon>Terapontoidei</taxon>
        <taxon>Terapontidae</taxon>
        <taxon>Scortum</taxon>
    </lineage>
</organism>
<dbReference type="EMBL" id="CM041541">
    <property type="protein sequence ID" value="KAI3365736.1"/>
    <property type="molecule type" value="Genomic_DNA"/>
</dbReference>